<dbReference type="Pfam" id="PF10127">
    <property type="entry name" value="RlaP"/>
    <property type="match status" value="1"/>
</dbReference>
<dbReference type="InterPro" id="IPR018775">
    <property type="entry name" value="RlaP"/>
</dbReference>
<keyword evidence="2" id="KW-1185">Reference proteome</keyword>
<name>I7LZZ9_TETTS</name>
<dbReference type="Proteomes" id="UP000009168">
    <property type="component" value="Unassembled WGS sequence"/>
</dbReference>
<sequence length="299" mass="35746">MENIQIREDLKQSVLKFVIQDVESKYNVKVLFCAETGSRGYHTHTSQSDLDVKGFYASKTEDYLITNDKKKILQKTHHFLKLEDGSEVEFDYTFLDIRKFLKRKLRPNKIDQMNLWVMSESVYLNKFDEDTLKFFQKELKLPYTALNGHMKTYLKIFSKQNPTLKVKEILTSIIVGFQLLHMIIFKENPIYQTWKQQNYLKKYVDNLRDQSKEVPLPLKNIEHIQKYALELYELKKEARKGELENIDSSFLEWMQQVINFYKDFQEQTLSQDYSESPEISKSRADQIFQKMRKIADENL</sequence>
<dbReference type="AlphaFoldDB" id="I7LZZ9"/>
<dbReference type="OMA" id="DSSFLEW"/>
<dbReference type="EMBL" id="GG662587">
    <property type="protein sequence ID" value="EAR85215.1"/>
    <property type="molecule type" value="Genomic_DNA"/>
</dbReference>
<accession>I7LZZ9</accession>
<proteinExistence type="predicted"/>
<dbReference type="HOGENOM" id="CLU_932172_0_0_1"/>
<evidence type="ECO:0000313" key="1">
    <source>
        <dbReference type="EMBL" id="EAR85215.1"/>
    </source>
</evidence>
<dbReference type="OrthoDB" id="10266790at2759"/>
<dbReference type="GeneID" id="7846950"/>
<protein>
    <submittedName>
        <fullName evidence="1">Nucleotidyltransferase</fullName>
    </submittedName>
</protein>
<dbReference type="InParanoid" id="I7LZZ9"/>
<gene>
    <name evidence="1" type="ORF">TTHERM_00486660</name>
</gene>
<dbReference type="KEGG" id="tet:TTHERM_00486660"/>
<dbReference type="RefSeq" id="XP_001032878.1">
    <property type="nucleotide sequence ID" value="XM_001032878.1"/>
</dbReference>
<evidence type="ECO:0000313" key="2">
    <source>
        <dbReference type="Proteomes" id="UP000009168"/>
    </source>
</evidence>
<reference evidence="2" key="1">
    <citation type="journal article" date="2006" name="PLoS Biol.">
        <title>Macronuclear genome sequence of the ciliate Tetrahymena thermophila, a model eukaryote.</title>
        <authorList>
            <person name="Eisen J.A."/>
            <person name="Coyne R.S."/>
            <person name="Wu M."/>
            <person name="Wu D."/>
            <person name="Thiagarajan M."/>
            <person name="Wortman J.R."/>
            <person name="Badger J.H."/>
            <person name="Ren Q."/>
            <person name="Amedeo P."/>
            <person name="Jones K.M."/>
            <person name="Tallon L.J."/>
            <person name="Delcher A.L."/>
            <person name="Salzberg S.L."/>
            <person name="Silva J.C."/>
            <person name="Haas B.J."/>
            <person name="Majoros W.H."/>
            <person name="Farzad M."/>
            <person name="Carlton J.M."/>
            <person name="Smith R.K. Jr."/>
            <person name="Garg J."/>
            <person name="Pearlman R.E."/>
            <person name="Karrer K.M."/>
            <person name="Sun L."/>
            <person name="Manning G."/>
            <person name="Elde N.C."/>
            <person name="Turkewitz A.P."/>
            <person name="Asai D.J."/>
            <person name="Wilkes D.E."/>
            <person name="Wang Y."/>
            <person name="Cai H."/>
            <person name="Collins K."/>
            <person name="Stewart B.A."/>
            <person name="Lee S.R."/>
            <person name="Wilamowska K."/>
            <person name="Weinberg Z."/>
            <person name="Ruzzo W.L."/>
            <person name="Wloga D."/>
            <person name="Gaertig J."/>
            <person name="Frankel J."/>
            <person name="Tsao C.-C."/>
            <person name="Gorovsky M.A."/>
            <person name="Keeling P.J."/>
            <person name="Waller R.F."/>
            <person name="Patron N.J."/>
            <person name="Cherry J.M."/>
            <person name="Stover N.A."/>
            <person name="Krieger C.J."/>
            <person name="del Toro C."/>
            <person name="Ryder H.F."/>
            <person name="Williamson S.C."/>
            <person name="Barbeau R.A."/>
            <person name="Hamilton E.P."/>
            <person name="Orias E."/>
        </authorList>
    </citation>
    <scope>NUCLEOTIDE SEQUENCE [LARGE SCALE GENOMIC DNA]</scope>
    <source>
        <strain evidence="2">SB210</strain>
    </source>
</reference>
<organism evidence="1 2">
    <name type="scientific">Tetrahymena thermophila (strain SB210)</name>
    <dbReference type="NCBI Taxonomy" id="312017"/>
    <lineage>
        <taxon>Eukaryota</taxon>
        <taxon>Sar</taxon>
        <taxon>Alveolata</taxon>
        <taxon>Ciliophora</taxon>
        <taxon>Intramacronucleata</taxon>
        <taxon>Oligohymenophorea</taxon>
        <taxon>Hymenostomatida</taxon>
        <taxon>Tetrahymenina</taxon>
        <taxon>Tetrahymenidae</taxon>
        <taxon>Tetrahymena</taxon>
    </lineage>
</organism>